<dbReference type="AlphaFoldDB" id="A0A9P5PNS9"/>
<feature type="transmembrane region" description="Helical" evidence="9">
    <location>
        <begin position="445"/>
        <end position="466"/>
    </location>
</feature>
<reference evidence="11" key="1">
    <citation type="submission" date="2020-11" db="EMBL/GenBank/DDBJ databases">
        <authorList>
            <consortium name="DOE Joint Genome Institute"/>
            <person name="Ahrendt S."/>
            <person name="Riley R."/>
            <person name="Andreopoulos W."/>
            <person name="Labutti K."/>
            <person name="Pangilinan J."/>
            <person name="Ruiz-Duenas F.J."/>
            <person name="Barrasa J.M."/>
            <person name="Sanchez-Garcia M."/>
            <person name="Camarero S."/>
            <person name="Miyauchi S."/>
            <person name="Serrano A."/>
            <person name="Linde D."/>
            <person name="Babiker R."/>
            <person name="Drula E."/>
            <person name="Ayuso-Fernandez I."/>
            <person name="Pacheco R."/>
            <person name="Padilla G."/>
            <person name="Ferreira P."/>
            <person name="Barriuso J."/>
            <person name="Kellner H."/>
            <person name="Castanera R."/>
            <person name="Alfaro M."/>
            <person name="Ramirez L."/>
            <person name="Pisabarro A.G."/>
            <person name="Kuo A."/>
            <person name="Tritt A."/>
            <person name="Lipzen A."/>
            <person name="He G."/>
            <person name="Yan M."/>
            <person name="Ng V."/>
            <person name="Cullen D."/>
            <person name="Martin F."/>
            <person name="Rosso M.-N."/>
            <person name="Henrissat B."/>
            <person name="Hibbett D."/>
            <person name="Martinez A.T."/>
            <person name="Grigoriev I.V."/>
        </authorList>
    </citation>
    <scope>NUCLEOTIDE SEQUENCE</scope>
    <source>
        <strain evidence="11">AH 40177</strain>
    </source>
</reference>
<keyword evidence="9" id="KW-0926">Vacuole</keyword>
<dbReference type="PANTHER" id="PTHR31503:SF20">
    <property type="entry name" value="CA(2+)_H(+) EXCHANGER, PUTATIVE (EUROFUNG)-RELATED"/>
    <property type="match status" value="1"/>
</dbReference>
<keyword evidence="6 9" id="KW-1133">Transmembrane helix</keyword>
<keyword evidence="3 9" id="KW-0109">Calcium transport</keyword>
<evidence type="ECO:0000256" key="4">
    <source>
        <dbReference type="ARBA" id="ARBA00022692"/>
    </source>
</evidence>
<sequence>MEPQDAAAESHDIEIPFILVSSPTTTWPSTGIQRSEPSIISIGARHDTEWKLYSADTYRDVMRRRDREQDCLTCTGNSSIQNSLSNRRSRSLQQAKTSLFRPKKPVGPSPTLLQSLRWIACASWFNLLLICIPISWALYFTMNNQNTAVFVFSFLAIIPLAKLLALATDELSMRVGQPLAVLLNASVGNIATLIITIIALIRCQLNLVQAGLFGSMYGTLFLSTGVCFFAGGLRFFEQPLGGRLAIQLNLSLLNFSALIVLLPNMFISFHMGSGTVKSKDFLKLSHGAAAIGIIVYISYLFFQLCSHSKLYADEDIQPSIEYSERNFVSDFIEVEEEEIEKPQMSVVLTFASLIILTALLAVTSNCLVDSMDGLTSKGKLSEGFVGIILPIVANAPVFATAAIDSARDKLIININQALHSCVQLMLCGFPSMILLGWILGKPLTFLFDMSATIVLFFVVLAFNSCMALGKSNWLQGIILIGLYLILGVILWFQTGTNPSWALDTCK</sequence>
<protein>
    <recommendedName>
        <fullName evidence="9">Vacuolar calcium ion transporter</fullName>
    </recommendedName>
</protein>
<keyword evidence="5 9" id="KW-0106">Calcium</keyword>
<feature type="domain" description="Sodium/calcium exchanger membrane region" evidence="10">
    <location>
        <begin position="147"/>
        <end position="304"/>
    </location>
</feature>
<organism evidence="11 12">
    <name type="scientific">Rhodocollybia butyracea</name>
    <dbReference type="NCBI Taxonomy" id="206335"/>
    <lineage>
        <taxon>Eukaryota</taxon>
        <taxon>Fungi</taxon>
        <taxon>Dikarya</taxon>
        <taxon>Basidiomycota</taxon>
        <taxon>Agaricomycotina</taxon>
        <taxon>Agaricomycetes</taxon>
        <taxon>Agaricomycetidae</taxon>
        <taxon>Agaricales</taxon>
        <taxon>Marasmiineae</taxon>
        <taxon>Omphalotaceae</taxon>
        <taxon>Rhodocollybia</taxon>
    </lineage>
</organism>
<accession>A0A9P5PNS9</accession>
<evidence type="ECO:0000256" key="3">
    <source>
        <dbReference type="ARBA" id="ARBA00022568"/>
    </source>
</evidence>
<feature type="transmembrane region" description="Helical" evidence="9">
    <location>
        <begin position="384"/>
        <end position="405"/>
    </location>
</feature>
<evidence type="ECO:0000256" key="1">
    <source>
        <dbReference type="ARBA" id="ARBA00004127"/>
    </source>
</evidence>
<feature type="transmembrane region" description="Helical" evidence="9">
    <location>
        <begin position="179"/>
        <end position="201"/>
    </location>
</feature>
<name>A0A9P5PNS9_9AGAR</name>
<comment type="subcellular location">
    <subcellularLocation>
        <location evidence="1">Endomembrane system</location>
        <topology evidence="1">Multi-pass membrane protein</topology>
    </subcellularLocation>
    <subcellularLocation>
        <location evidence="9">Vacuole membrane</location>
    </subcellularLocation>
</comment>
<keyword evidence="7 9" id="KW-0406">Ion transport</keyword>
<evidence type="ECO:0000313" key="12">
    <source>
        <dbReference type="Proteomes" id="UP000772434"/>
    </source>
</evidence>
<gene>
    <name evidence="11" type="ORF">BDP27DRAFT_984713</name>
</gene>
<feature type="transmembrane region" description="Helical" evidence="9">
    <location>
        <begin position="148"/>
        <end position="167"/>
    </location>
</feature>
<comment type="similarity">
    <text evidence="9">Belongs to the Ca(2+):cation antiporter (CaCA) (TC 2.A.19) family.</text>
</comment>
<dbReference type="EMBL" id="JADNRY010000082">
    <property type="protein sequence ID" value="KAF9066733.1"/>
    <property type="molecule type" value="Genomic_DNA"/>
</dbReference>
<dbReference type="InterPro" id="IPR004837">
    <property type="entry name" value="NaCa_Exmemb"/>
</dbReference>
<evidence type="ECO:0000256" key="5">
    <source>
        <dbReference type="ARBA" id="ARBA00022837"/>
    </source>
</evidence>
<keyword evidence="9" id="KW-0050">Antiport</keyword>
<dbReference type="InterPro" id="IPR004713">
    <property type="entry name" value="CaH_exchang"/>
</dbReference>
<evidence type="ECO:0000256" key="7">
    <source>
        <dbReference type="ARBA" id="ARBA00023065"/>
    </source>
</evidence>
<evidence type="ECO:0000256" key="2">
    <source>
        <dbReference type="ARBA" id="ARBA00022448"/>
    </source>
</evidence>
<evidence type="ECO:0000256" key="9">
    <source>
        <dbReference type="RuleBase" id="RU365028"/>
    </source>
</evidence>
<evidence type="ECO:0000313" key="11">
    <source>
        <dbReference type="EMBL" id="KAF9066733.1"/>
    </source>
</evidence>
<keyword evidence="2 9" id="KW-0813">Transport</keyword>
<dbReference type="Proteomes" id="UP000772434">
    <property type="component" value="Unassembled WGS sequence"/>
</dbReference>
<keyword evidence="12" id="KW-1185">Reference proteome</keyword>
<comment type="caution">
    <text evidence="11">The sequence shown here is derived from an EMBL/GenBank/DDBJ whole genome shotgun (WGS) entry which is preliminary data.</text>
</comment>
<feature type="transmembrane region" description="Helical" evidence="9">
    <location>
        <begin position="417"/>
        <end position="439"/>
    </location>
</feature>
<dbReference type="PANTHER" id="PTHR31503">
    <property type="entry name" value="VACUOLAR CALCIUM ION TRANSPORTER"/>
    <property type="match status" value="1"/>
</dbReference>
<feature type="transmembrane region" description="Helical" evidence="9">
    <location>
        <begin position="346"/>
        <end position="364"/>
    </location>
</feature>
<dbReference type="OrthoDB" id="1699231at2759"/>
<dbReference type="InterPro" id="IPR004798">
    <property type="entry name" value="CAX-like"/>
</dbReference>
<dbReference type="Pfam" id="PF01699">
    <property type="entry name" value="Na_Ca_ex"/>
    <property type="match status" value="2"/>
</dbReference>
<feature type="transmembrane region" description="Helical" evidence="9">
    <location>
        <begin position="281"/>
        <end position="302"/>
    </location>
</feature>
<feature type="transmembrane region" description="Helical" evidence="9">
    <location>
        <begin position="473"/>
        <end position="492"/>
    </location>
</feature>
<evidence type="ECO:0000256" key="6">
    <source>
        <dbReference type="ARBA" id="ARBA00022989"/>
    </source>
</evidence>
<feature type="transmembrane region" description="Helical" evidence="9">
    <location>
        <begin position="213"/>
        <end position="236"/>
    </location>
</feature>
<proteinExistence type="inferred from homology"/>
<dbReference type="NCBIfam" id="TIGR00378">
    <property type="entry name" value="cax"/>
    <property type="match status" value="1"/>
</dbReference>
<dbReference type="GO" id="GO:0015369">
    <property type="term" value="F:calcium:proton antiporter activity"/>
    <property type="evidence" value="ECO:0007669"/>
    <property type="project" value="UniProtKB-UniRule"/>
</dbReference>
<dbReference type="GO" id="GO:0012505">
    <property type="term" value="C:endomembrane system"/>
    <property type="evidence" value="ECO:0007669"/>
    <property type="project" value="UniProtKB-SubCell"/>
</dbReference>
<evidence type="ECO:0000259" key="10">
    <source>
        <dbReference type="Pfam" id="PF01699"/>
    </source>
</evidence>
<keyword evidence="4 9" id="KW-0812">Transmembrane</keyword>
<dbReference type="GO" id="GO:0000329">
    <property type="term" value="C:fungal-type vacuole membrane"/>
    <property type="evidence" value="ECO:0007669"/>
    <property type="project" value="TreeGrafter"/>
</dbReference>
<feature type="domain" description="Sodium/calcium exchanger membrane region" evidence="10">
    <location>
        <begin position="350"/>
        <end position="491"/>
    </location>
</feature>
<keyword evidence="8 9" id="KW-0472">Membrane</keyword>
<feature type="transmembrane region" description="Helical" evidence="9">
    <location>
        <begin position="248"/>
        <end position="269"/>
    </location>
</feature>
<comment type="function">
    <text evidence="9">Has a role in promoting intracellular calcium ion sequestration via the exchange of calcium ions for hydrogen ions across the vacuolar membrane. Involved also in manganese ion homeostasis via its uptake into the vacuole.</text>
</comment>
<feature type="transmembrane region" description="Helical" evidence="9">
    <location>
        <begin position="118"/>
        <end position="142"/>
    </location>
</feature>
<evidence type="ECO:0000256" key="8">
    <source>
        <dbReference type="ARBA" id="ARBA00023136"/>
    </source>
</evidence>
<dbReference type="GO" id="GO:0006874">
    <property type="term" value="P:intracellular calcium ion homeostasis"/>
    <property type="evidence" value="ECO:0007669"/>
    <property type="project" value="TreeGrafter"/>
</dbReference>